<dbReference type="InterPro" id="IPR032466">
    <property type="entry name" value="Metal_Hydrolase"/>
</dbReference>
<organism evidence="2 3">
    <name type="scientific">Bacillus salacetis</name>
    <dbReference type="NCBI Taxonomy" id="2315464"/>
    <lineage>
        <taxon>Bacteria</taxon>
        <taxon>Bacillati</taxon>
        <taxon>Bacillota</taxon>
        <taxon>Bacilli</taxon>
        <taxon>Bacillales</taxon>
        <taxon>Bacillaceae</taxon>
        <taxon>Bacillus</taxon>
    </lineage>
</organism>
<dbReference type="InterPro" id="IPR011059">
    <property type="entry name" value="Metal-dep_hydrolase_composite"/>
</dbReference>
<dbReference type="Gene3D" id="3.20.20.140">
    <property type="entry name" value="Metal-dependent hydrolases"/>
    <property type="match status" value="1"/>
</dbReference>
<comment type="caution">
    <text evidence="2">The sequence shown here is derived from an EMBL/GenBank/DDBJ whole genome shotgun (WGS) entry which is preliminary data.</text>
</comment>
<keyword evidence="3" id="KW-1185">Reference proteome</keyword>
<proteinExistence type="predicted"/>
<dbReference type="PANTHER" id="PTHR43135:SF3">
    <property type="entry name" value="ALPHA-D-RIBOSE 1-METHYLPHOSPHONATE 5-TRIPHOSPHATE DIPHOSPHATASE"/>
    <property type="match status" value="1"/>
</dbReference>
<dbReference type="CDD" id="cd01299">
    <property type="entry name" value="Met_dep_hydrolase_A"/>
    <property type="match status" value="1"/>
</dbReference>
<accession>A0A3A1R1W1</accession>
<dbReference type="AlphaFoldDB" id="A0A3A1R1W1"/>
<evidence type="ECO:0000259" key="1">
    <source>
        <dbReference type="Pfam" id="PF01979"/>
    </source>
</evidence>
<dbReference type="GO" id="GO:0016810">
    <property type="term" value="F:hydrolase activity, acting on carbon-nitrogen (but not peptide) bonds"/>
    <property type="evidence" value="ECO:0007669"/>
    <property type="project" value="InterPro"/>
</dbReference>
<reference evidence="2 3" key="1">
    <citation type="submission" date="2018-09" db="EMBL/GenBank/DDBJ databases">
        <title>Bacillus saliacetes sp. nov., isolated from Thai shrimp paste (Ka-pi).</title>
        <authorList>
            <person name="Daroonpunt R."/>
            <person name="Tanasupawat S."/>
            <person name="Yiamsombut S."/>
        </authorList>
    </citation>
    <scope>NUCLEOTIDE SEQUENCE [LARGE SCALE GENOMIC DNA]</scope>
    <source>
        <strain evidence="2 3">SKP7-4</strain>
    </source>
</reference>
<protein>
    <submittedName>
        <fullName evidence="2">Amidohydrolase family protein</fullName>
    </submittedName>
</protein>
<evidence type="ECO:0000313" key="3">
    <source>
        <dbReference type="Proteomes" id="UP000265801"/>
    </source>
</evidence>
<dbReference type="PANTHER" id="PTHR43135">
    <property type="entry name" value="ALPHA-D-RIBOSE 1-METHYLPHOSPHONATE 5-TRIPHOSPHATE DIPHOSPHATASE"/>
    <property type="match status" value="1"/>
</dbReference>
<dbReference type="EMBL" id="QXIR01000011">
    <property type="protein sequence ID" value="RIW34283.1"/>
    <property type="molecule type" value="Genomic_DNA"/>
</dbReference>
<evidence type="ECO:0000313" key="2">
    <source>
        <dbReference type="EMBL" id="RIW34283.1"/>
    </source>
</evidence>
<dbReference type="InterPro" id="IPR057744">
    <property type="entry name" value="OTAase-like"/>
</dbReference>
<dbReference type="Proteomes" id="UP000265801">
    <property type="component" value="Unassembled WGS sequence"/>
</dbReference>
<feature type="domain" description="Amidohydrolase-related" evidence="1">
    <location>
        <begin position="54"/>
        <end position="388"/>
    </location>
</feature>
<dbReference type="SUPFAM" id="SSF51556">
    <property type="entry name" value="Metallo-dependent hydrolases"/>
    <property type="match status" value="1"/>
</dbReference>
<dbReference type="OrthoDB" id="9797498at2"/>
<keyword evidence="2" id="KW-0378">Hydrolase</keyword>
<dbReference type="Pfam" id="PF01979">
    <property type="entry name" value="Amidohydro_1"/>
    <property type="match status" value="1"/>
</dbReference>
<dbReference type="RefSeq" id="WP_119546750.1">
    <property type="nucleotide sequence ID" value="NZ_QXIR01000011.1"/>
</dbReference>
<dbReference type="InterPro" id="IPR006680">
    <property type="entry name" value="Amidohydro-rel"/>
</dbReference>
<dbReference type="InterPro" id="IPR051781">
    <property type="entry name" value="Metallo-dep_Hydrolase"/>
</dbReference>
<dbReference type="Gene3D" id="2.30.40.10">
    <property type="entry name" value="Urease, subunit C, domain 1"/>
    <property type="match status" value="1"/>
</dbReference>
<gene>
    <name evidence="2" type="ORF">D3H55_09890</name>
</gene>
<dbReference type="SUPFAM" id="SSF51338">
    <property type="entry name" value="Composite domain of metallo-dependent hydrolases"/>
    <property type="match status" value="1"/>
</dbReference>
<name>A0A3A1R1W1_9BACI</name>
<sequence>MKTKITNIQLFDGKNSEMTKTTMIFDEKMILEIGDKARDAEADQVIDGEGLTCVPGLIDCHVHLTMDGNADPFVDSLGNTEADDAFKAYRNAQKQIESGVVTVRNVGSKANVDIALRNAIEKGVVKGPRIVASGEPIVMTGGHGHTMAIEADGVDEVRKAARTQLKKGADLLKLMATGGVMTPGVDPNSPQLGEDELRCACTEAANAGKTTAAHAQGVEGIKNAIRAGITTVEHGIYLDDEAIGMMLERGTFLVPTLAAPFNIVEYGLESGIPAHAVQKAESVMEDHQKSFYQAYQKGVKIAAGTDAGTPFNRHGDFVTELELMVKNGMKHDDVLRSATKTASEAMRIDNKTGTVEVGKSADLLLVQGNPLENISALRKVVKVFKEGECYFSKEIKEKAAVV</sequence>